<protein>
    <recommendedName>
        <fullName evidence="3">Tetratricopeptide repeat protein</fullName>
    </recommendedName>
</protein>
<dbReference type="InterPro" id="IPR011990">
    <property type="entry name" value="TPR-like_helical_dom_sf"/>
</dbReference>
<accession>A0ABS2AF76</accession>
<name>A0ABS2AF76_9ACTN</name>
<dbReference type="SUPFAM" id="SSF48452">
    <property type="entry name" value="TPR-like"/>
    <property type="match status" value="1"/>
</dbReference>
<evidence type="ECO:0000313" key="2">
    <source>
        <dbReference type="Proteomes" id="UP000632138"/>
    </source>
</evidence>
<evidence type="ECO:0000313" key="1">
    <source>
        <dbReference type="EMBL" id="MBM2617899.1"/>
    </source>
</evidence>
<keyword evidence="2" id="KW-1185">Reference proteome</keyword>
<organism evidence="1 2">
    <name type="scientific">Paractinoplanes ovalisporus</name>
    <dbReference type="NCBI Taxonomy" id="2810368"/>
    <lineage>
        <taxon>Bacteria</taxon>
        <taxon>Bacillati</taxon>
        <taxon>Actinomycetota</taxon>
        <taxon>Actinomycetes</taxon>
        <taxon>Micromonosporales</taxon>
        <taxon>Micromonosporaceae</taxon>
        <taxon>Paractinoplanes</taxon>
    </lineage>
</organism>
<dbReference type="EMBL" id="JAENHP010000006">
    <property type="protein sequence ID" value="MBM2617899.1"/>
    <property type="molecule type" value="Genomic_DNA"/>
</dbReference>
<proteinExistence type="predicted"/>
<dbReference type="Proteomes" id="UP000632138">
    <property type="component" value="Unassembled WGS sequence"/>
</dbReference>
<reference evidence="1 2" key="1">
    <citation type="submission" date="2021-01" db="EMBL/GenBank/DDBJ databases">
        <title>Actinoplanes sp. nov. LDG1-06 isolated from lichen.</title>
        <authorList>
            <person name="Saeng-In P."/>
            <person name="Phongsopitanun W."/>
            <person name="Kanchanasin P."/>
            <person name="Yuki M."/>
            <person name="Kudo T."/>
            <person name="Ohkuma M."/>
            <person name="Tanasupawat S."/>
        </authorList>
    </citation>
    <scope>NUCLEOTIDE SEQUENCE [LARGE SCALE GENOMIC DNA]</scope>
    <source>
        <strain evidence="1 2">LDG1-06</strain>
    </source>
</reference>
<dbReference type="RefSeq" id="WP_203377927.1">
    <property type="nucleotide sequence ID" value="NZ_JAENHP010000006.1"/>
</dbReference>
<gene>
    <name evidence="1" type="ORF">JIG36_20285</name>
</gene>
<evidence type="ECO:0008006" key="3">
    <source>
        <dbReference type="Google" id="ProtNLM"/>
    </source>
</evidence>
<dbReference type="Gene3D" id="1.25.40.10">
    <property type="entry name" value="Tetratricopeptide repeat domain"/>
    <property type="match status" value="1"/>
</dbReference>
<comment type="caution">
    <text evidence="1">The sequence shown here is derived from an EMBL/GenBank/DDBJ whole genome shotgun (WGS) entry which is preliminary data.</text>
</comment>
<sequence>MGDDLIAEAAALTAAGDHGSALGVYTRVLASAARNPARPPWEVAAAHMHWVESARFAGVPLRSLFPVLDAAERYLDSIGRPEWRGGLLIQRAATHRELAEWDEAVAAAEEALAAYVPGAPGATLTTIRYRLGDILVGAGRHYDAVPHFRAVLDDPGAGATGRYRARVGLSRCALSRWHPHDAVRHATAAVREAEPLGDEALRLPLDALVAAQRATRDTEAATATAARLLDAARRLGSAYAIFFALRAATDVALDRGDPRAARDLLTELEQEATALDEANGHRRRSAEAGKRARRLARLTAAST</sequence>